<feature type="transmembrane region" description="Helical" evidence="2">
    <location>
        <begin position="12"/>
        <end position="30"/>
    </location>
</feature>
<evidence type="ECO:0000256" key="1">
    <source>
        <dbReference type="SAM" id="Coils"/>
    </source>
</evidence>
<keyword evidence="2" id="KW-1133">Transmembrane helix</keyword>
<dbReference type="Proteomes" id="UP000253551">
    <property type="component" value="Unassembled WGS sequence"/>
</dbReference>
<proteinExistence type="predicted"/>
<feature type="non-terminal residue" evidence="3">
    <location>
        <position position="251"/>
    </location>
</feature>
<keyword evidence="4" id="KW-1185">Reference proteome</keyword>
<gene>
    <name evidence="3" type="ORF">CU098_013126</name>
</gene>
<reference evidence="3 4" key="1">
    <citation type="journal article" date="2018" name="G3 (Bethesda)">
        <title>Phylogenetic and Phylogenomic Definition of Rhizopus Species.</title>
        <authorList>
            <person name="Gryganskyi A.P."/>
            <person name="Golan J."/>
            <person name="Dolatabadi S."/>
            <person name="Mondo S."/>
            <person name="Robb S."/>
            <person name="Idnurm A."/>
            <person name="Muszewska A."/>
            <person name="Steczkiewicz K."/>
            <person name="Masonjones S."/>
            <person name="Liao H.L."/>
            <person name="Gajdeczka M.T."/>
            <person name="Anike F."/>
            <person name="Vuek A."/>
            <person name="Anishchenko I.M."/>
            <person name="Voigt K."/>
            <person name="de Hoog G.S."/>
            <person name="Smith M.E."/>
            <person name="Heitman J."/>
            <person name="Vilgalys R."/>
            <person name="Stajich J.E."/>
        </authorList>
    </citation>
    <scope>NUCLEOTIDE SEQUENCE [LARGE SCALE GENOMIC DNA]</scope>
    <source>
        <strain evidence="3 4">LSU 92-RS-03</strain>
    </source>
</reference>
<feature type="transmembrane region" description="Helical" evidence="2">
    <location>
        <begin position="174"/>
        <end position="192"/>
    </location>
</feature>
<evidence type="ECO:0000313" key="3">
    <source>
        <dbReference type="EMBL" id="RCI04735.1"/>
    </source>
</evidence>
<name>A0A367KR93_RHIST</name>
<dbReference type="AlphaFoldDB" id="A0A367KR93"/>
<keyword evidence="2" id="KW-0472">Membrane</keyword>
<comment type="caution">
    <text evidence="3">The sequence shown here is derived from an EMBL/GenBank/DDBJ whole genome shotgun (WGS) entry which is preliminary data.</text>
</comment>
<keyword evidence="2" id="KW-0812">Transmembrane</keyword>
<evidence type="ECO:0000256" key="2">
    <source>
        <dbReference type="SAM" id="Phobius"/>
    </source>
</evidence>
<feature type="coiled-coil region" evidence="1">
    <location>
        <begin position="88"/>
        <end position="161"/>
    </location>
</feature>
<keyword evidence="1" id="KW-0175">Coiled coil</keyword>
<dbReference type="OrthoDB" id="2279264at2759"/>
<protein>
    <submittedName>
        <fullName evidence="3">Uncharacterized protein</fullName>
    </submittedName>
</protein>
<dbReference type="EMBL" id="PJQM01000592">
    <property type="protein sequence ID" value="RCI04735.1"/>
    <property type="molecule type" value="Genomic_DNA"/>
</dbReference>
<sequence length="251" mass="30264">MELAREYIGERVTKNVLLSLIFLYGYSLVYKGTGLKENRRERIYQTYELLESKCISHLPFEGHCRNCFWTELRINSHRHEMSLEITARKRAQESVENMLDEKRLLHQRIKSLSEQYEILMENYRQEIVLKINAQESLNRTLDEKRVLIQRIKNQTEQYQRLSWRHKIIWKKNTVRLFLFLQWYLALLIFYIVGRSMSGVLVLQKRHDYQSLPVDLFPSEMQKTIGRYMIDTFYNAKPFNSQQASQAKDILM</sequence>
<accession>A0A367KR93</accession>
<organism evidence="3 4">
    <name type="scientific">Rhizopus stolonifer</name>
    <name type="common">Rhizopus nigricans</name>
    <dbReference type="NCBI Taxonomy" id="4846"/>
    <lineage>
        <taxon>Eukaryota</taxon>
        <taxon>Fungi</taxon>
        <taxon>Fungi incertae sedis</taxon>
        <taxon>Mucoromycota</taxon>
        <taxon>Mucoromycotina</taxon>
        <taxon>Mucoromycetes</taxon>
        <taxon>Mucorales</taxon>
        <taxon>Mucorineae</taxon>
        <taxon>Rhizopodaceae</taxon>
        <taxon>Rhizopus</taxon>
    </lineage>
</organism>
<evidence type="ECO:0000313" key="4">
    <source>
        <dbReference type="Proteomes" id="UP000253551"/>
    </source>
</evidence>